<feature type="transmembrane region" description="Helical" evidence="12">
    <location>
        <begin position="23"/>
        <end position="42"/>
    </location>
</feature>
<proteinExistence type="inferred from homology"/>
<evidence type="ECO:0000256" key="9">
    <source>
        <dbReference type="ARBA" id="ARBA00022989"/>
    </source>
</evidence>
<dbReference type="PANTHER" id="PTHR30333">
    <property type="entry name" value="CYTOCHROME C-TYPE PROTEIN"/>
    <property type="match status" value="1"/>
</dbReference>
<evidence type="ECO:0000256" key="6">
    <source>
        <dbReference type="ARBA" id="ARBA00022692"/>
    </source>
</evidence>
<keyword evidence="15" id="KW-1185">Reference proteome</keyword>
<keyword evidence="11 12" id="KW-0472">Membrane</keyword>
<dbReference type="EMBL" id="CP155571">
    <property type="protein sequence ID" value="XFO72260.1"/>
    <property type="molecule type" value="Genomic_DNA"/>
</dbReference>
<evidence type="ECO:0000256" key="5">
    <source>
        <dbReference type="ARBA" id="ARBA00022617"/>
    </source>
</evidence>
<dbReference type="PANTHER" id="PTHR30333:SF1">
    <property type="entry name" value="CYTOCHROME C-TYPE PROTEIN NAPC"/>
    <property type="match status" value="1"/>
</dbReference>
<evidence type="ECO:0000256" key="2">
    <source>
        <dbReference type="ARBA" id="ARBA00007395"/>
    </source>
</evidence>
<name>A0ABZ3J1Z0_SPOA4</name>
<evidence type="ECO:0000256" key="7">
    <source>
        <dbReference type="ARBA" id="ARBA00022723"/>
    </source>
</evidence>
<keyword evidence="10" id="KW-0408">Iron</keyword>
<dbReference type="RefSeq" id="WP_176772762.1">
    <property type="nucleotide sequence ID" value="NZ_CP155571.1"/>
</dbReference>
<sequence>MTDEEGKCRVLIKKIKELNKPQLILLLCLVAIIFMGIGYAGMEKVSANPAFCASCHNMRSHYDTYTTGNLLAKKHADAKVTCHDCHEPSLEQQTDEGIKYITGNYKDPMPKKDYSKDLCLKCHDYEKVKSKTASYGKENPHDSEHNDAQECSTCHSVHHESINQCNTCHGVSWSDKLDDSWQKRNK</sequence>
<evidence type="ECO:0000256" key="11">
    <source>
        <dbReference type="ARBA" id="ARBA00023136"/>
    </source>
</evidence>
<keyword evidence="8" id="KW-0249">Electron transport</keyword>
<dbReference type="InterPro" id="IPR038266">
    <property type="entry name" value="NapC/NirT_cytc_sf"/>
</dbReference>
<gene>
    <name evidence="14" type="ORF">SPACI_023060</name>
</gene>
<evidence type="ECO:0000256" key="3">
    <source>
        <dbReference type="ARBA" id="ARBA00022448"/>
    </source>
</evidence>
<dbReference type="Gene3D" id="1.10.3820.10">
    <property type="entry name" value="Di-heme elbow motif domain"/>
    <property type="match status" value="1"/>
</dbReference>
<dbReference type="InterPro" id="IPR005126">
    <property type="entry name" value="NapC/NirT_cyt_c_N"/>
</dbReference>
<dbReference type="InterPro" id="IPR036280">
    <property type="entry name" value="Multihaem_cyt_sf"/>
</dbReference>
<keyword evidence="9 12" id="KW-1133">Transmembrane helix</keyword>
<evidence type="ECO:0000256" key="10">
    <source>
        <dbReference type="ARBA" id="ARBA00023004"/>
    </source>
</evidence>
<reference evidence="14" key="1">
    <citation type="submission" date="2024-05" db="EMBL/GenBank/DDBJ databases">
        <title>Isolation and characterization of Sporomusa carbonis sp. nov., a carboxydotrophic hydrogenogen in the genus of Sporomusa isolated from a charcoal burning pile.</title>
        <authorList>
            <person name="Boeer T."/>
            <person name="Rosenbaum F."/>
            <person name="Eysell L."/>
            <person name="Mueller V."/>
            <person name="Daniel R."/>
            <person name="Poehlein A."/>
        </authorList>
    </citation>
    <scope>NUCLEOTIDE SEQUENCE [LARGE SCALE GENOMIC DNA]</scope>
    <source>
        <strain evidence="14">DSM 3132</strain>
    </source>
</reference>
<keyword evidence="5" id="KW-0349">Heme</keyword>
<organism evidence="14 15">
    <name type="scientific">Sporomusa acidovorans (strain ATCC 49682 / DSM 3132 / Mol)</name>
    <dbReference type="NCBI Taxonomy" id="1123286"/>
    <lineage>
        <taxon>Bacteria</taxon>
        <taxon>Bacillati</taxon>
        <taxon>Bacillota</taxon>
        <taxon>Negativicutes</taxon>
        <taxon>Selenomonadales</taxon>
        <taxon>Sporomusaceae</taxon>
        <taxon>Sporomusa</taxon>
    </lineage>
</organism>
<evidence type="ECO:0000256" key="1">
    <source>
        <dbReference type="ARBA" id="ARBA00004236"/>
    </source>
</evidence>
<evidence type="ECO:0000256" key="8">
    <source>
        <dbReference type="ARBA" id="ARBA00022982"/>
    </source>
</evidence>
<protein>
    <recommendedName>
        <fullName evidence="13">NapC/NirT cytochrome c N-terminal domain-containing protein</fullName>
    </recommendedName>
</protein>
<keyword evidence="4" id="KW-1003">Cell membrane</keyword>
<evidence type="ECO:0000259" key="13">
    <source>
        <dbReference type="Pfam" id="PF03264"/>
    </source>
</evidence>
<evidence type="ECO:0000313" key="15">
    <source>
        <dbReference type="Proteomes" id="UP000216052"/>
    </source>
</evidence>
<evidence type="ECO:0000256" key="12">
    <source>
        <dbReference type="SAM" id="Phobius"/>
    </source>
</evidence>
<keyword evidence="6 12" id="KW-0812">Transmembrane</keyword>
<dbReference type="Pfam" id="PF03264">
    <property type="entry name" value="Cytochrom_NNT"/>
    <property type="match status" value="1"/>
</dbReference>
<feature type="domain" description="NapC/NirT cytochrome c N-terminal" evidence="13">
    <location>
        <begin position="22"/>
        <end position="163"/>
    </location>
</feature>
<evidence type="ECO:0000313" key="14">
    <source>
        <dbReference type="EMBL" id="XFO72260.1"/>
    </source>
</evidence>
<comment type="subcellular location">
    <subcellularLocation>
        <location evidence="1">Cell membrane</location>
    </subcellularLocation>
</comment>
<dbReference type="InterPro" id="IPR051174">
    <property type="entry name" value="Cytochrome_c-type_ET"/>
</dbReference>
<evidence type="ECO:0000256" key="4">
    <source>
        <dbReference type="ARBA" id="ARBA00022475"/>
    </source>
</evidence>
<keyword evidence="3" id="KW-0813">Transport</keyword>
<dbReference type="Proteomes" id="UP000216052">
    <property type="component" value="Chromosome"/>
</dbReference>
<keyword evidence="7" id="KW-0479">Metal-binding</keyword>
<accession>A0ABZ3J1Z0</accession>
<comment type="similarity">
    <text evidence="2">Belongs to the NapC/NirT/NrfH family.</text>
</comment>
<dbReference type="SUPFAM" id="SSF48695">
    <property type="entry name" value="Multiheme cytochromes"/>
    <property type="match status" value="1"/>
</dbReference>